<dbReference type="Proteomes" id="UP000828390">
    <property type="component" value="Unassembled WGS sequence"/>
</dbReference>
<sequence length="190" mass="22026">MIVKDVLNPQKKEITSYTLKNIVLWLAENNHQTVFDKRSLFYCLHKAMISLKAAIDTLQLKYYMIPERNLMAGCEISDEQRQTWIATIAEMIDEGPRVLLRLPKIRRAIIAHPEPLQWFNKMRTMHEMVTLISLIRIAQCEAAGVAITSDSFFQMTAQSEVIILSEIFQRMIMKGSRVNGQCNLRLRVLM</sequence>
<feature type="domain" description="Mab-21-like HhH/H2TH-like" evidence="1">
    <location>
        <begin position="10"/>
        <end position="85"/>
    </location>
</feature>
<keyword evidence="3" id="KW-1185">Reference proteome</keyword>
<dbReference type="EMBL" id="JAIWYP010000002">
    <property type="protein sequence ID" value="KAH3868831.1"/>
    <property type="molecule type" value="Genomic_DNA"/>
</dbReference>
<comment type="caution">
    <text evidence="2">The sequence shown here is derived from an EMBL/GenBank/DDBJ whole genome shotgun (WGS) entry which is preliminary data.</text>
</comment>
<organism evidence="2 3">
    <name type="scientific">Dreissena polymorpha</name>
    <name type="common">Zebra mussel</name>
    <name type="synonym">Mytilus polymorpha</name>
    <dbReference type="NCBI Taxonomy" id="45954"/>
    <lineage>
        <taxon>Eukaryota</taxon>
        <taxon>Metazoa</taxon>
        <taxon>Spiralia</taxon>
        <taxon>Lophotrochozoa</taxon>
        <taxon>Mollusca</taxon>
        <taxon>Bivalvia</taxon>
        <taxon>Autobranchia</taxon>
        <taxon>Heteroconchia</taxon>
        <taxon>Euheterodonta</taxon>
        <taxon>Imparidentia</taxon>
        <taxon>Neoheterodontei</taxon>
        <taxon>Myida</taxon>
        <taxon>Dreissenoidea</taxon>
        <taxon>Dreissenidae</taxon>
        <taxon>Dreissena</taxon>
    </lineage>
</organism>
<proteinExistence type="predicted"/>
<name>A0A9D4RHJ9_DREPO</name>
<evidence type="ECO:0000259" key="1">
    <source>
        <dbReference type="Pfam" id="PF20266"/>
    </source>
</evidence>
<reference evidence="2" key="1">
    <citation type="journal article" date="2019" name="bioRxiv">
        <title>The Genome of the Zebra Mussel, Dreissena polymorpha: A Resource for Invasive Species Research.</title>
        <authorList>
            <person name="McCartney M.A."/>
            <person name="Auch B."/>
            <person name="Kono T."/>
            <person name="Mallez S."/>
            <person name="Zhang Y."/>
            <person name="Obille A."/>
            <person name="Becker A."/>
            <person name="Abrahante J.E."/>
            <person name="Garbe J."/>
            <person name="Badalamenti J.P."/>
            <person name="Herman A."/>
            <person name="Mangelson H."/>
            <person name="Liachko I."/>
            <person name="Sullivan S."/>
            <person name="Sone E.D."/>
            <person name="Koren S."/>
            <person name="Silverstein K.A.T."/>
            <person name="Beckman K.B."/>
            <person name="Gohl D.M."/>
        </authorList>
    </citation>
    <scope>NUCLEOTIDE SEQUENCE</scope>
    <source>
        <strain evidence="2">Duluth1</strain>
        <tissue evidence="2">Whole animal</tissue>
    </source>
</reference>
<dbReference type="InterPro" id="IPR046906">
    <property type="entry name" value="Mab-21_HhH/H2TH-like"/>
</dbReference>
<accession>A0A9D4RHJ9</accession>
<evidence type="ECO:0000313" key="3">
    <source>
        <dbReference type="Proteomes" id="UP000828390"/>
    </source>
</evidence>
<dbReference type="Gene3D" id="1.10.1410.40">
    <property type="match status" value="1"/>
</dbReference>
<dbReference type="Pfam" id="PF20266">
    <property type="entry name" value="Mab-21_C"/>
    <property type="match status" value="1"/>
</dbReference>
<protein>
    <recommendedName>
        <fullName evidence="1">Mab-21-like HhH/H2TH-like domain-containing protein</fullName>
    </recommendedName>
</protein>
<gene>
    <name evidence="2" type="ORF">DPMN_031985</name>
</gene>
<reference evidence="2" key="2">
    <citation type="submission" date="2020-11" db="EMBL/GenBank/DDBJ databases">
        <authorList>
            <person name="McCartney M.A."/>
            <person name="Auch B."/>
            <person name="Kono T."/>
            <person name="Mallez S."/>
            <person name="Becker A."/>
            <person name="Gohl D.M."/>
            <person name="Silverstein K.A.T."/>
            <person name="Koren S."/>
            <person name="Bechman K.B."/>
            <person name="Herman A."/>
            <person name="Abrahante J.E."/>
            <person name="Garbe J."/>
        </authorList>
    </citation>
    <scope>NUCLEOTIDE SEQUENCE</scope>
    <source>
        <strain evidence="2">Duluth1</strain>
        <tissue evidence="2">Whole animal</tissue>
    </source>
</reference>
<dbReference type="AlphaFoldDB" id="A0A9D4RHJ9"/>
<evidence type="ECO:0000313" key="2">
    <source>
        <dbReference type="EMBL" id="KAH3868831.1"/>
    </source>
</evidence>